<dbReference type="EMBL" id="KV939344">
    <property type="protein sequence ID" value="PIO27897.1"/>
    <property type="molecule type" value="Genomic_DNA"/>
</dbReference>
<reference evidence="3" key="1">
    <citation type="journal article" date="2017" name="Nat. Commun.">
        <title>The North American bullfrog draft genome provides insight into hormonal regulation of long noncoding RNA.</title>
        <authorList>
            <person name="Hammond S.A."/>
            <person name="Warren R.L."/>
            <person name="Vandervalk B.P."/>
            <person name="Kucuk E."/>
            <person name="Khan H."/>
            <person name="Gibb E.A."/>
            <person name="Pandoh P."/>
            <person name="Kirk H."/>
            <person name="Zhao Y."/>
            <person name="Jones M."/>
            <person name="Mungall A.J."/>
            <person name="Coope R."/>
            <person name="Pleasance S."/>
            <person name="Moore R.A."/>
            <person name="Holt R.A."/>
            <person name="Round J.M."/>
            <person name="Ohora S."/>
            <person name="Walle B.V."/>
            <person name="Veldhoen N."/>
            <person name="Helbing C.C."/>
            <person name="Birol I."/>
        </authorList>
    </citation>
    <scope>NUCLEOTIDE SEQUENCE [LARGE SCALE GENOMIC DNA]</scope>
</reference>
<evidence type="ECO:0000256" key="1">
    <source>
        <dbReference type="SAM" id="MobiDB-lite"/>
    </source>
</evidence>
<evidence type="ECO:0000313" key="2">
    <source>
        <dbReference type="EMBL" id="PIO27897.1"/>
    </source>
</evidence>
<name>A0A2G9RJ46_AQUCT</name>
<organism evidence="2 3">
    <name type="scientific">Aquarana catesbeiana</name>
    <name type="common">American bullfrog</name>
    <name type="synonym">Rana catesbeiana</name>
    <dbReference type="NCBI Taxonomy" id="8400"/>
    <lineage>
        <taxon>Eukaryota</taxon>
        <taxon>Metazoa</taxon>
        <taxon>Chordata</taxon>
        <taxon>Craniata</taxon>
        <taxon>Vertebrata</taxon>
        <taxon>Euteleostomi</taxon>
        <taxon>Amphibia</taxon>
        <taxon>Batrachia</taxon>
        <taxon>Anura</taxon>
        <taxon>Neobatrachia</taxon>
        <taxon>Ranoidea</taxon>
        <taxon>Ranidae</taxon>
        <taxon>Aquarana</taxon>
    </lineage>
</organism>
<dbReference type="AlphaFoldDB" id="A0A2G9RJ46"/>
<feature type="non-terminal residue" evidence="2">
    <location>
        <position position="243"/>
    </location>
</feature>
<dbReference type="Proteomes" id="UP000228934">
    <property type="component" value="Unassembled WGS sequence"/>
</dbReference>
<accession>A0A2G9RJ46</accession>
<proteinExistence type="predicted"/>
<evidence type="ECO:0000313" key="3">
    <source>
        <dbReference type="Proteomes" id="UP000228934"/>
    </source>
</evidence>
<feature type="region of interest" description="Disordered" evidence="1">
    <location>
        <begin position="158"/>
        <end position="243"/>
    </location>
</feature>
<dbReference type="OrthoDB" id="8964522at2759"/>
<feature type="compositionally biased region" description="Basic residues" evidence="1">
    <location>
        <begin position="234"/>
        <end position="243"/>
    </location>
</feature>
<feature type="non-terminal residue" evidence="2">
    <location>
        <position position="1"/>
    </location>
</feature>
<protein>
    <submittedName>
        <fullName evidence="2">Uncharacterized protein</fullName>
    </submittedName>
</protein>
<feature type="compositionally biased region" description="Polar residues" evidence="1">
    <location>
        <begin position="197"/>
        <end position="206"/>
    </location>
</feature>
<sequence>APGCIYSQEEIDAILFPPDENKAFRTDTTSDIHREIKRLKKRQIDLELHGQMLSEYYRTKKIPRGFRIKNPPSDATSVNSVRSEVKVQLCQVNRELSTRIVPIQDNDAFANALHNIDSEILAYSEKQKQVKRDKLRLVNQDYQEGRVYPWVTGATRPRRRLCPRTDTTRRHNRPPTSESDHPTENPSSDSEAGIATGATSSVNAAHQTLFPKVSGNADPGGASREQTVPPLRNSGRRGSRRAR</sequence>
<keyword evidence="3" id="KW-1185">Reference proteome</keyword>
<gene>
    <name evidence="2" type="ORF">AB205_0208000</name>
</gene>